<dbReference type="eggNOG" id="ENOG502RWQU">
    <property type="taxonomic scope" value="Eukaryota"/>
</dbReference>
<dbReference type="GO" id="GO:0003830">
    <property type="term" value="F:beta-1,4-mannosylglycoprotein 4-beta-N-acetylglucosaminyltransferase activity"/>
    <property type="evidence" value="ECO:0007669"/>
    <property type="project" value="InterPro"/>
</dbReference>
<dbReference type="OrthoDB" id="44386at2759"/>
<comment type="caution">
    <text evidence="2">The sequence shown here is derived from an EMBL/GenBank/DDBJ whole genome shotgun (WGS) entry which is preliminary data.</text>
</comment>
<evidence type="ECO:0000313" key="2">
    <source>
        <dbReference type="EMBL" id="EJK75041.1"/>
    </source>
</evidence>
<evidence type="ECO:0000256" key="1">
    <source>
        <dbReference type="SAM" id="Phobius"/>
    </source>
</evidence>
<proteinExistence type="predicted"/>
<dbReference type="InterPro" id="IPR006813">
    <property type="entry name" value="Glyco_trans_17"/>
</dbReference>
<name>K0TL67_THAOC</name>
<feature type="non-terminal residue" evidence="2">
    <location>
        <position position="326"/>
    </location>
</feature>
<dbReference type="PANTHER" id="PTHR12224">
    <property type="entry name" value="BETA-1,4-MANNOSYL-GLYCOPROTEIN BETA-1,4-N-ACETYLGLUCOSAMINYL-TRANSFERASE"/>
    <property type="match status" value="1"/>
</dbReference>
<keyword evidence="3" id="KW-1185">Reference proteome</keyword>
<evidence type="ECO:0000313" key="3">
    <source>
        <dbReference type="Proteomes" id="UP000266841"/>
    </source>
</evidence>
<dbReference type="AlphaFoldDB" id="K0TL67"/>
<dbReference type="GO" id="GO:0006044">
    <property type="term" value="P:N-acetylglucosamine metabolic process"/>
    <property type="evidence" value="ECO:0007669"/>
    <property type="project" value="TreeGrafter"/>
</dbReference>
<reference evidence="2 3" key="1">
    <citation type="journal article" date="2012" name="Genome Biol.">
        <title>Genome and low-iron response of an oceanic diatom adapted to chronic iron limitation.</title>
        <authorList>
            <person name="Lommer M."/>
            <person name="Specht M."/>
            <person name="Roy A.S."/>
            <person name="Kraemer L."/>
            <person name="Andreson R."/>
            <person name="Gutowska M.A."/>
            <person name="Wolf J."/>
            <person name="Bergner S.V."/>
            <person name="Schilhabel M.B."/>
            <person name="Klostermeier U.C."/>
            <person name="Beiko R.G."/>
            <person name="Rosenstiel P."/>
            <person name="Hippler M."/>
            <person name="Laroche J."/>
        </authorList>
    </citation>
    <scope>NUCLEOTIDE SEQUENCE [LARGE SCALE GENOMIC DNA]</scope>
    <source>
        <strain evidence="2 3">CCMP1005</strain>
    </source>
</reference>
<dbReference type="Proteomes" id="UP000266841">
    <property type="component" value="Unassembled WGS sequence"/>
</dbReference>
<keyword evidence="1" id="KW-0812">Transmembrane</keyword>
<gene>
    <name evidence="2" type="ORF">THAOC_03248</name>
</gene>
<keyword evidence="1" id="KW-1133">Transmembrane helix</keyword>
<sequence length="326" mass="36300">MPLEKRGRKSRRIFTPLLLIFPAVFGVATTIAMLLRVGFVGMPTAEYLSSLMPPAEVEIKRGGGRALSHNMTGSVGLLLEAAQAAASVPLFDEAVNATVEKERCGRYGLPYTGRVERRRIFYGSLIADDSWHAVLFTALEGYGVYHSAAFVESNRTQMKFPRKLRFPEGSNNLRLLQSGIFGPSTNVTVDYYVNERGWPHQLGREDHQRGLIIQRWKKMGMQVNDIGMIADVDETPSRDFLRAVQVCDIEEFKQDGPKPCALPKITASAQVFEGAPDCLTKRRWAHPDFVIGACIEGIRNSTAAYTPDRAWRGTAWLNDGYNKGSD</sequence>
<accession>K0TL67</accession>
<protein>
    <submittedName>
        <fullName evidence="2">Uncharacterized protein</fullName>
    </submittedName>
</protein>
<keyword evidence="1" id="KW-0472">Membrane</keyword>
<organism evidence="2 3">
    <name type="scientific">Thalassiosira oceanica</name>
    <name type="common">Marine diatom</name>
    <dbReference type="NCBI Taxonomy" id="159749"/>
    <lineage>
        <taxon>Eukaryota</taxon>
        <taxon>Sar</taxon>
        <taxon>Stramenopiles</taxon>
        <taxon>Ochrophyta</taxon>
        <taxon>Bacillariophyta</taxon>
        <taxon>Coscinodiscophyceae</taxon>
        <taxon>Thalassiosirophycidae</taxon>
        <taxon>Thalassiosirales</taxon>
        <taxon>Thalassiosiraceae</taxon>
        <taxon>Thalassiosira</taxon>
    </lineage>
</organism>
<dbReference type="PANTHER" id="PTHR12224:SF0">
    <property type="entry name" value="BETA-1,4-MANNOSYL-GLYCOPROTEIN 4-BETA-N-ACETYLGLUCOSAMINYLTRANSFERASE"/>
    <property type="match status" value="1"/>
</dbReference>
<dbReference type="EMBL" id="AGNL01003169">
    <property type="protein sequence ID" value="EJK75041.1"/>
    <property type="molecule type" value="Genomic_DNA"/>
</dbReference>
<dbReference type="GO" id="GO:0016020">
    <property type="term" value="C:membrane"/>
    <property type="evidence" value="ECO:0007669"/>
    <property type="project" value="InterPro"/>
</dbReference>
<feature type="transmembrane region" description="Helical" evidence="1">
    <location>
        <begin position="12"/>
        <end position="35"/>
    </location>
</feature>